<reference evidence="2 3" key="1">
    <citation type="submission" date="2016-10" db="EMBL/GenBank/DDBJ databases">
        <authorList>
            <person name="de Groot N.N."/>
        </authorList>
    </citation>
    <scope>NUCLEOTIDE SEQUENCE [LARGE SCALE GENOMIC DNA]</scope>
    <source>
        <strain evidence="2 3">DSM 28129</strain>
    </source>
</reference>
<dbReference type="RefSeq" id="WP_139173146.1">
    <property type="nucleotide sequence ID" value="NZ_FNBG01000018.1"/>
</dbReference>
<dbReference type="InterPro" id="IPR041657">
    <property type="entry name" value="HTH_17"/>
</dbReference>
<dbReference type="STRING" id="670482.SAMN04488542_11892"/>
<dbReference type="InterPro" id="IPR009061">
    <property type="entry name" value="DNA-bd_dom_put_sf"/>
</dbReference>
<proteinExistence type="predicted"/>
<dbReference type="AlphaFoldDB" id="A0A1G7PG67"/>
<dbReference type="OrthoDB" id="2909824at2"/>
<evidence type="ECO:0000259" key="1">
    <source>
        <dbReference type="Pfam" id="PF12728"/>
    </source>
</evidence>
<accession>A0A1G7PG67</accession>
<evidence type="ECO:0000313" key="2">
    <source>
        <dbReference type="EMBL" id="SDF85233.1"/>
    </source>
</evidence>
<feature type="domain" description="Helix-turn-helix" evidence="1">
    <location>
        <begin position="4"/>
        <end position="50"/>
    </location>
</feature>
<dbReference type="Pfam" id="PF12728">
    <property type="entry name" value="HTH_17"/>
    <property type="match status" value="1"/>
</dbReference>
<gene>
    <name evidence="2" type="ORF">SAMN04488542_11892</name>
</gene>
<dbReference type="EMBL" id="FNBG01000018">
    <property type="protein sequence ID" value="SDF85233.1"/>
    <property type="molecule type" value="Genomic_DNA"/>
</dbReference>
<dbReference type="NCBIfam" id="TIGR01764">
    <property type="entry name" value="excise"/>
    <property type="match status" value="1"/>
</dbReference>
<keyword evidence="3" id="KW-1185">Reference proteome</keyword>
<dbReference type="GO" id="GO:0003677">
    <property type="term" value="F:DNA binding"/>
    <property type="evidence" value="ECO:0007669"/>
    <property type="project" value="InterPro"/>
</dbReference>
<dbReference type="SUPFAM" id="SSF46955">
    <property type="entry name" value="Putative DNA-binding domain"/>
    <property type="match status" value="1"/>
</dbReference>
<dbReference type="Proteomes" id="UP000198972">
    <property type="component" value="Unassembled WGS sequence"/>
</dbReference>
<name>A0A1G7PG67_9BACL</name>
<dbReference type="InterPro" id="IPR010093">
    <property type="entry name" value="SinI_DNA-bd"/>
</dbReference>
<protein>
    <submittedName>
        <fullName evidence="2">DNA binding domain-containing protein, excisionase family</fullName>
    </submittedName>
</protein>
<sequence length="60" mass="6624">MEKMFSIKEAKEILGLSYNTVYRLVSNGTINAVKIGGSIRISQAALRKFIFEDTLGGKSQ</sequence>
<evidence type="ECO:0000313" key="3">
    <source>
        <dbReference type="Proteomes" id="UP000198972"/>
    </source>
</evidence>
<organism evidence="2 3">
    <name type="scientific">Fontibacillus panacisegetis</name>
    <dbReference type="NCBI Taxonomy" id="670482"/>
    <lineage>
        <taxon>Bacteria</taxon>
        <taxon>Bacillati</taxon>
        <taxon>Bacillota</taxon>
        <taxon>Bacilli</taxon>
        <taxon>Bacillales</taxon>
        <taxon>Paenibacillaceae</taxon>
        <taxon>Fontibacillus</taxon>
    </lineage>
</organism>